<name>A0ABD0Q5Y1_CIRMR</name>
<evidence type="ECO:0000313" key="2">
    <source>
        <dbReference type="EMBL" id="KAL0181347.1"/>
    </source>
</evidence>
<organism evidence="2 3">
    <name type="scientific">Cirrhinus mrigala</name>
    <name type="common">Mrigala</name>
    <dbReference type="NCBI Taxonomy" id="683832"/>
    <lineage>
        <taxon>Eukaryota</taxon>
        <taxon>Metazoa</taxon>
        <taxon>Chordata</taxon>
        <taxon>Craniata</taxon>
        <taxon>Vertebrata</taxon>
        <taxon>Euteleostomi</taxon>
        <taxon>Actinopterygii</taxon>
        <taxon>Neopterygii</taxon>
        <taxon>Teleostei</taxon>
        <taxon>Ostariophysi</taxon>
        <taxon>Cypriniformes</taxon>
        <taxon>Cyprinidae</taxon>
        <taxon>Labeoninae</taxon>
        <taxon>Labeonini</taxon>
        <taxon>Cirrhinus</taxon>
    </lineage>
</organism>
<evidence type="ECO:0000256" key="1">
    <source>
        <dbReference type="SAM" id="MobiDB-lite"/>
    </source>
</evidence>
<keyword evidence="3" id="KW-1185">Reference proteome</keyword>
<sequence length="54" mass="6157">PKPKEAQRSILRPPVLQPPMARSPPQNSEYKGTETHCGAVFKNILKDKKKFLQK</sequence>
<dbReference type="EMBL" id="JAMKFB020000011">
    <property type="protein sequence ID" value="KAL0181347.1"/>
    <property type="molecule type" value="Genomic_DNA"/>
</dbReference>
<protein>
    <submittedName>
        <fullName evidence="2">Uncharacterized protein</fullName>
    </submittedName>
</protein>
<proteinExistence type="predicted"/>
<reference evidence="2 3" key="1">
    <citation type="submission" date="2024-05" db="EMBL/GenBank/DDBJ databases">
        <title>Genome sequencing and assembly of Indian major carp, Cirrhinus mrigala (Hamilton, 1822).</title>
        <authorList>
            <person name="Mohindra V."/>
            <person name="Chowdhury L.M."/>
            <person name="Lal K."/>
            <person name="Jena J.K."/>
        </authorList>
    </citation>
    <scope>NUCLEOTIDE SEQUENCE [LARGE SCALE GENOMIC DNA]</scope>
    <source>
        <strain evidence="2">CM1030</strain>
        <tissue evidence="2">Blood</tissue>
    </source>
</reference>
<evidence type="ECO:0000313" key="3">
    <source>
        <dbReference type="Proteomes" id="UP001529510"/>
    </source>
</evidence>
<accession>A0ABD0Q5Y1</accession>
<gene>
    <name evidence="2" type="ORF">M9458_023753</name>
</gene>
<feature type="region of interest" description="Disordered" evidence="1">
    <location>
        <begin position="1"/>
        <end position="34"/>
    </location>
</feature>
<comment type="caution">
    <text evidence="2">The sequence shown here is derived from an EMBL/GenBank/DDBJ whole genome shotgun (WGS) entry which is preliminary data.</text>
</comment>
<dbReference type="Proteomes" id="UP001529510">
    <property type="component" value="Unassembled WGS sequence"/>
</dbReference>
<dbReference type="AlphaFoldDB" id="A0ABD0Q5Y1"/>
<feature type="non-terminal residue" evidence="2">
    <location>
        <position position="1"/>
    </location>
</feature>